<dbReference type="NCBIfam" id="TIGR01440">
    <property type="entry name" value="TIGR01440 family protein"/>
    <property type="match status" value="1"/>
</dbReference>
<protein>
    <recommendedName>
        <fullName evidence="1">UPF0340 protein J2Z64_000436</fullName>
    </recommendedName>
</protein>
<comment type="caution">
    <text evidence="2">The sequence shown here is derived from an EMBL/GenBank/DDBJ whole genome shotgun (WGS) entry which is preliminary data.</text>
</comment>
<evidence type="ECO:0000313" key="3">
    <source>
        <dbReference type="Proteomes" id="UP001138793"/>
    </source>
</evidence>
<reference evidence="2" key="1">
    <citation type="submission" date="2021-03" db="EMBL/GenBank/DDBJ databases">
        <title>Genomic Encyclopedia of Type Strains, Phase IV (KMG-IV): sequencing the most valuable type-strain genomes for metagenomic binning, comparative biology and taxonomic classification.</title>
        <authorList>
            <person name="Goeker M."/>
        </authorList>
    </citation>
    <scope>NUCLEOTIDE SEQUENCE</scope>
    <source>
        <strain evidence="2">DSM 107338</strain>
    </source>
</reference>
<dbReference type="PIRSF" id="PIRSF007510">
    <property type="entry name" value="UCP007510"/>
    <property type="match status" value="1"/>
</dbReference>
<name>A0A9X1CDH5_9BACI</name>
<comment type="similarity">
    <text evidence="1">Belongs to the UPF0340 family.</text>
</comment>
<evidence type="ECO:0000256" key="1">
    <source>
        <dbReference type="HAMAP-Rule" id="MF_00800"/>
    </source>
</evidence>
<organism evidence="2 3">
    <name type="scientific">Oceanobacillus polygoni</name>
    <dbReference type="NCBI Taxonomy" id="1235259"/>
    <lineage>
        <taxon>Bacteria</taxon>
        <taxon>Bacillati</taxon>
        <taxon>Bacillota</taxon>
        <taxon>Bacilli</taxon>
        <taxon>Bacillales</taxon>
        <taxon>Bacillaceae</taxon>
        <taxon>Oceanobacillus</taxon>
    </lineage>
</organism>
<dbReference type="SUPFAM" id="SSF110710">
    <property type="entry name" value="TTHA0583/YokD-like"/>
    <property type="match status" value="1"/>
</dbReference>
<dbReference type="InterPro" id="IPR028345">
    <property type="entry name" value="Antibiotic_NAT-like"/>
</dbReference>
<dbReference type="AlphaFoldDB" id="A0A9X1CDH5"/>
<accession>A0A9X1CDH5</accession>
<dbReference type="Gene3D" id="3.40.50.10360">
    <property type="entry name" value="Hypothetical protein TT1679"/>
    <property type="match status" value="1"/>
</dbReference>
<dbReference type="OrthoDB" id="9803187at2"/>
<dbReference type="RefSeq" id="WP_149475154.1">
    <property type="nucleotide sequence ID" value="NZ_JAGGMB010000001.1"/>
</dbReference>
<keyword evidence="3" id="KW-1185">Reference proteome</keyword>
<gene>
    <name evidence="2" type="ORF">J2Z64_000436</name>
</gene>
<dbReference type="Pfam" id="PF04260">
    <property type="entry name" value="DUF436"/>
    <property type="match status" value="1"/>
</dbReference>
<dbReference type="InterPro" id="IPR006340">
    <property type="entry name" value="DUF436"/>
</dbReference>
<dbReference type="Proteomes" id="UP001138793">
    <property type="component" value="Unassembled WGS sequence"/>
</dbReference>
<dbReference type="EMBL" id="JAGGMB010000001">
    <property type="protein sequence ID" value="MBP2076225.1"/>
    <property type="molecule type" value="Genomic_DNA"/>
</dbReference>
<evidence type="ECO:0000313" key="2">
    <source>
        <dbReference type="EMBL" id="MBP2076225.1"/>
    </source>
</evidence>
<dbReference type="HAMAP" id="MF_00800">
    <property type="entry name" value="UPF0340"/>
    <property type="match status" value="1"/>
</dbReference>
<proteinExistence type="inferred from homology"/>
<sequence>MAYENIQQNMTSIVAQWLETDYLRNGELFVVGCSTSEVAGQHIGTSGSEQIAAVIFKELQALQQQTGIHLVFQCCEHLNRALVVEREAATAYQLEEVSVIPIPTAGGSMASYAYKHMKDPVVVEAVHAHAGLDIGETMIGMHLKHVAVPLRFNEKFIGNARATAARTRPKLIGGHRANYENTRLNGSCK</sequence>